<evidence type="ECO:0000313" key="3">
    <source>
        <dbReference type="Proteomes" id="UP000738826"/>
    </source>
</evidence>
<evidence type="ECO:0008006" key="4">
    <source>
        <dbReference type="Google" id="ProtNLM"/>
    </source>
</evidence>
<proteinExistence type="predicted"/>
<name>A0A8J7YW35_9ARCH</name>
<reference evidence="2" key="1">
    <citation type="submission" date="2019-11" db="EMBL/GenBank/DDBJ databases">
        <title>Lipid analysis of CO2-rich subsurface aquifers suggests an autotrophy-based deep biosphere with lysolipids enriched in CPR bacteria.</title>
        <authorList>
            <person name="Probst A.J."/>
            <person name="Elling F.J."/>
            <person name="Castelle C.J."/>
            <person name="Zhu Q."/>
            <person name="Elvert M."/>
            <person name="Birarda G."/>
            <person name="Holman H.-Y."/>
            <person name="Lane K.R."/>
            <person name="Ladd B."/>
            <person name="Ryan M.C."/>
            <person name="Woyke T."/>
            <person name="Hinrichs K.-U."/>
            <person name="Banfield J.F."/>
        </authorList>
    </citation>
    <scope>NUCLEOTIDE SEQUENCE</scope>
    <source>
        <strain evidence="1">CG_2015-01_33_1645</strain>
        <strain evidence="2">CG_2015-04_33_537</strain>
    </source>
</reference>
<protein>
    <recommendedName>
        <fullName evidence="4">Transposase IS4-like domain-containing protein</fullName>
    </recommendedName>
</protein>
<evidence type="ECO:0000313" key="1">
    <source>
        <dbReference type="EMBL" id="NCN65030.1"/>
    </source>
</evidence>
<gene>
    <name evidence="2" type="ORF">GW779_05090</name>
    <name evidence="1" type="ORF">GW910_03000</name>
</gene>
<sequence length="125" mass="14912">MSIGMDKKCNRLFYNAKEIYKTLKLMMEIEVMFGAFKNVLDADRPYLSDDYKIEGWMLINFISLIFYYRIYKPLVEKSLLNTYSVKDVLLHLSRIYKLKIGNEWLNSEIPKKTRNLINKLEIPTT</sequence>
<organism evidence="2 3">
    <name type="scientific">Candidatus Altarchaeum hamiconexum</name>
    <dbReference type="NCBI Taxonomy" id="1803513"/>
    <lineage>
        <taxon>Archaea</taxon>
        <taxon>Candidatus Altarchaeota</taxon>
        <taxon>Candidatus Altiarchaeia</taxon>
        <taxon>Candidatus Altarchaeales</taxon>
        <taxon>Candidatus Altarchaeaceae</taxon>
        <taxon>Candidatus Altarchaeum</taxon>
    </lineage>
</organism>
<dbReference type="AlphaFoldDB" id="A0A8J7YW35"/>
<evidence type="ECO:0000313" key="2">
    <source>
        <dbReference type="EMBL" id="NCS91764.1"/>
    </source>
</evidence>
<dbReference type="EMBL" id="JAACQH010000107">
    <property type="protein sequence ID" value="NCS91764.1"/>
    <property type="molecule type" value="Genomic_DNA"/>
</dbReference>
<dbReference type="Proteomes" id="UP000768163">
    <property type="component" value="Unassembled WGS sequence"/>
</dbReference>
<dbReference type="Proteomes" id="UP000738826">
    <property type="component" value="Unassembled WGS sequence"/>
</dbReference>
<accession>A0A8J7YW35</accession>
<comment type="caution">
    <text evidence="2">The sequence shown here is derived from an EMBL/GenBank/DDBJ whole genome shotgun (WGS) entry which is preliminary data.</text>
</comment>
<dbReference type="EMBL" id="JAACVF010000075">
    <property type="protein sequence ID" value="NCN65030.1"/>
    <property type="molecule type" value="Genomic_DNA"/>
</dbReference>